<name>A0ABU8YZT1_9ENTR</name>
<gene>
    <name evidence="7" type="ORF">QFI66_001685</name>
</gene>
<evidence type="ECO:0000313" key="8">
    <source>
        <dbReference type="Proteomes" id="UP001334005"/>
    </source>
</evidence>
<accession>A0ABU8YZT1</accession>
<dbReference type="InterPro" id="IPR016161">
    <property type="entry name" value="Ald_DH/histidinol_DH"/>
</dbReference>
<dbReference type="InterPro" id="IPR016163">
    <property type="entry name" value="Ald_DH_C"/>
</dbReference>
<keyword evidence="8" id="KW-1185">Reference proteome</keyword>
<dbReference type="RefSeq" id="WP_331833556.1">
    <property type="nucleotide sequence ID" value="NZ_JARXNH020000041.1"/>
</dbReference>
<dbReference type="PANTHER" id="PTHR42986">
    <property type="entry name" value="BENZALDEHYDE DEHYDROGENASE YFMT"/>
    <property type="match status" value="1"/>
</dbReference>
<dbReference type="Gene3D" id="3.40.605.10">
    <property type="entry name" value="Aldehyde Dehydrogenase, Chain A, domain 1"/>
    <property type="match status" value="1"/>
</dbReference>
<proteinExistence type="inferred from homology"/>
<comment type="caution">
    <text evidence="7">The sequence shown here is derived from an EMBL/GenBank/DDBJ whole genome shotgun (WGS) entry which is preliminary data.</text>
</comment>
<dbReference type="InterPro" id="IPR016162">
    <property type="entry name" value="Ald_DH_N"/>
</dbReference>
<feature type="active site" evidence="4">
    <location>
        <position position="262"/>
    </location>
</feature>
<reference evidence="7 8" key="1">
    <citation type="submission" date="2024-03" db="EMBL/GenBank/DDBJ databases">
        <title>Two novel Raoultella species associated with bleeding cankers of broadleaf hosts, Raoultella scottia sp. nov. and Raoultella lignicola sp. nov.</title>
        <authorList>
            <person name="Brady C.L."/>
        </authorList>
    </citation>
    <scope>NUCLEOTIDE SEQUENCE [LARGE SCALE GENOMIC DNA]</scope>
    <source>
        <strain evidence="7 8">BAC 10a-01-01</strain>
    </source>
</reference>
<dbReference type="InterPro" id="IPR015590">
    <property type="entry name" value="Aldehyde_DH_dom"/>
</dbReference>
<evidence type="ECO:0000256" key="3">
    <source>
        <dbReference type="ARBA" id="ARBA00023027"/>
    </source>
</evidence>
<evidence type="ECO:0000256" key="1">
    <source>
        <dbReference type="ARBA" id="ARBA00009986"/>
    </source>
</evidence>
<protein>
    <submittedName>
        <fullName evidence="7">Aldehyde dehydrogenase family protein</fullName>
    </submittedName>
</protein>
<dbReference type="Pfam" id="PF00171">
    <property type="entry name" value="Aldedh"/>
    <property type="match status" value="1"/>
</dbReference>
<comment type="similarity">
    <text evidence="1 5">Belongs to the aldehyde dehydrogenase family.</text>
</comment>
<keyword evidence="3" id="KW-0520">NAD</keyword>
<dbReference type="Gene3D" id="3.40.309.10">
    <property type="entry name" value="Aldehyde Dehydrogenase, Chain A, domain 2"/>
    <property type="match status" value="1"/>
</dbReference>
<dbReference type="PROSITE" id="PS00687">
    <property type="entry name" value="ALDEHYDE_DEHYDR_GLU"/>
    <property type="match status" value="1"/>
</dbReference>
<dbReference type="InterPro" id="IPR029510">
    <property type="entry name" value="Ald_DH_CS_GLU"/>
</dbReference>
<sequence length="494" mass="53608">MSLHTSEYSSKEYSFAELLINGQWCNGQSNLLRVYNPYNQKLLTEIALASVVDVDTAFLAASKAQPDWARMLPSERAEVMRSAVRVMEQRHAEIVNWLIDETGSVRLKAEFEWSAVRSMLLEAASLPTQISGRILSGDISDKEHRIYRKPVGVVTVISPWNWPMHLGVRAIAPALALGNSVVLKPALETPVTGGLLLAKIFQEAGLPDGILNIVIGTNEEIGDAVVQHTASRVLSFTGSSNVGRRINLLANNGSVLKHVSLELGGNNPLVVLNDADIDTAVNAAVVGRFLHQGQICVSANRIIVDASLYERFTEGFVARVSTLKYGNPQDAETIIGPLIGQRHLDRLLGVIAQAKSDGARLRTGAEPEGLVLPPHVFDCVSPDMQLGRNEIFGPVAPLILATDEADALRQANDTEYGLTSAVFTQNIARGMQFAHALEAGMTHINDMPAVDLANMPFGGVKNSGSGRFGAEGVIAQFTREHWVSQQILPRQYPF</sequence>
<keyword evidence="2 5" id="KW-0560">Oxidoreductase</keyword>
<dbReference type="PANTHER" id="PTHR42986:SF1">
    <property type="entry name" value="BENZALDEHYDE DEHYDROGENASE YFMT"/>
    <property type="match status" value="1"/>
</dbReference>
<dbReference type="EMBL" id="JARXNH020000041">
    <property type="protein sequence ID" value="MEK0246853.1"/>
    <property type="molecule type" value="Genomic_DNA"/>
</dbReference>
<evidence type="ECO:0000256" key="2">
    <source>
        <dbReference type="ARBA" id="ARBA00023002"/>
    </source>
</evidence>
<evidence type="ECO:0000256" key="5">
    <source>
        <dbReference type="RuleBase" id="RU003345"/>
    </source>
</evidence>
<evidence type="ECO:0000313" key="7">
    <source>
        <dbReference type="EMBL" id="MEK0246853.1"/>
    </source>
</evidence>
<evidence type="ECO:0000256" key="4">
    <source>
        <dbReference type="PROSITE-ProRule" id="PRU10007"/>
    </source>
</evidence>
<organism evidence="7 8">
    <name type="scientific">Raoultella scottii</name>
    <dbReference type="NCBI Taxonomy" id="3040937"/>
    <lineage>
        <taxon>Bacteria</taxon>
        <taxon>Pseudomonadati</taxon>
        <taxon>Pseudomonadota</taxon>
        <taxon>Gammaproteobacteria</taxon>
        <taxon>Enterobacterales</taxon>
        <taxon>Enterobacteriaceae</taxon>
        <taxon>Klebsiella/Raoultella group</taxon>
        <taxon>Raoultella</taxon>
    </lineage>
</organism>
<dbReference type="Proteomes" id="UP001334005">
    <property type="component" value="Unassembled WGS sequence"/>
</dbReference>
<evidence type="ECO:0000259" key="6">
    <source>
        <dbReference type="Pfam" id="PF00171"/>
    </source>
</evidence>
<feature type="domain" description="Aldehyde dehydrogenase" evidence="6">
    <location>
        <begin position="24"/>
        <end position="483"/>
    </location>
</feature>
<dbReference type="SUPFAM" id="SSF53720">
    <property type="entry name" value="ALDH-like"/>
    <property type="match status" value="1"/>
</dbReference>